<keyword evidence="1" id="KW-0732">Signal</keyword>
<organism evidence="2 3">
    <name type="scientific">Ignelater luminosus</name>
    <name type="common">Cucubano</name>
    <name type="synonym">Pyrophorus luminosus</name>
    <dbReference type="NCBI Taxonomy" id="2038154"/>
    <lineage>
        <taxon>Eukaryota</taxon>
        <taxon>Metazoa</taxon>
        <taxon>Ecdysozoa</taxon>
        <taxon>Arthropoda</taxon>
        <taxon>Hexapoda</taxon>
        <taxon>Insecta</taxon>
        <taxon>Pterygota</taxon>
        <taxon>Neoptera</taxon>
        <taxon>Endopterygota</taxon>
        <taxon>Coleoptera</taxon>
        <taxon>Polyphaga</taxon>
        <taxon>Elateriformia</taxon>
        <taxon>Elateroidea</taxon>
        <taxon>Elateridae</taxon>
        <taxon>Agrypninae</taxon>
        <taxon>Pyrophorini</taxon>
        <taxon>Ignelater</taxon>
    </lineage>
</organism>
<keyword evidence="3" id="KW-1185">Reference proteome</keyword>
<dbReference type="AlphaFoldDB" id="A0A8K0G8P1"/>
<proteinExistence type="predicted"/>
<sequence length="200" mass="21955">MYVTLRLLLSGVILKGVICQYITHPFGAFSYFTNTHFQPAVGYSYVAPTGQTVNVKFATSAFVHPPHRPQISATHNHHIPQFQFHNAATPAPLPLSTGAEINSQQQFSNFQAPQVQPAVFGQGLVSTRLARPPRPEELFVPATGLEQLASDKQIQAYKDYIKELAADNTASGSTTESQTTTDLFDLGQESFLDIDFGMKI</sequence>
<gene>
    <name evidence="2" type="ORF">ILUMI_13423</name>
</gene>
<evidence type="ECO:0000256" key="1">
    <source>
        <dbReference type="SAM" id="SignalP"/>
    </source>
</evidence>
<feature type="chain" id="PRO_5035438019" evidence="1">
    <location>
        <begin position="20"/>
        <end position="200"/>
    </location>
</feature>
<reference evidence="2" key="1">
    <citation type="submission" date="2019-08" db="EMBL/GenBank/DDBJ databases">
        <title>The genome of the North American firefly Photinus pyralis.</title>
        <authorList>
            <consortium name="Photinus pyralis genome working group"/>
            <person name="Fallon T.R."/>
            <person name="Sander Lower S.E."/>
            <person name="Weng J.-K."/>
        </authorList>
    </citation>
    <scope>NUCLEOTIDE SEQUENCE</scope>
    <source>
        <strain evidence="2">TRF0915ILg1</strain>
        <tissue evidence="2">Whole body</tissue>
    </source>
</reference>
<dbReference type="EMBL" id="VTPC01008521">
    <property type="protein sequence ID" value="KAF2892752.1"/>
    <property type="molecule type" value="Genomic_DNA"/>
</dbReference>
<accession>A0A8K0G8P1</accession>
<evidence type="ECO:0000313" key="2">
    <source>
        <dbReference type="EMBL" id="KAF2892752.1"/>
    </source>
</evidence>
<name>A0A8K0G8P1_IGNLU</name>
<comment type="caution">
    <text evidence="2">The sequence shown here is derived from an EMBL/GenBank/DDBJ whole genome shotgun (WGS) entry which is preliminary data.</text>
</comment>
<evidence type="ECO:0000313" key="3">
    <source>
        <dbReference type="Proteomes" id="UP000801492"/>
    </source>
</evidence>
<dbReference type="Proteomes" id="UP000801492">
    <property type="component" value="Unassembled WGS sequence"/>
</dbReference>
<protein>
    <submittedName>
        <fullName evidence="2">Uncharacterized protein</fullName>
    </submittedName>
</protein>
<feature type="signal peptide" evidence="1">
    <location>
        <begin position="1"/>
        <end position="19"/>
    </location>
</feature>
<dbReference type="OrthoDB" id="10449733at2759"/>